<evidence type="ECO:0000259" key="9">
    <source>
        <dbReference type="PROSITE" id="PS50928"/>
    </source>
</evidence>
<keyword evidence="6 7" id="KW-0472">Membrane</keyword>
<dbReference type="eggNOG" id="COG0395">
    <property type="taxonomic scope" value="Bacteria"/>
</dbReference>
<dbReference type="SUPFAM" id="SSF161098">
    <property type="entry name" value="MetI-like"/>
    <property type="match status" value="1"/>
</dbReference>
<reference evidence="10 11" key="1">
    <citation type="journal article" date="2010" name="J. Bacteriol.">
        <title>Genome sequence of the milbemycin-producing bacterium Streptomyces bingchenggensis.</title>
        <authorList>
            <person name="Wang X.J."/>
            <person name="Yan Y.J."/>
            <person name="Zhang B."/>
            <person name="An J."/>
            <person name="Wang J.J."/>
            <person name="Tian J."/>
            <person name="Jiang L."/>
            <person name="Chen Y.H."/>
            <person name="Huang S.X."/>
            <person name="Yin M."/>
            <person name="Zhang J."/>
            <person name="Gao A.L."/>
            <person name="Liu C.X."/>
            <person name="Zhu Z.X."/>
            <person name="Xiang W.S."/>
        </authorList>
    </citation>
    <scope>NUCLEOTIDE SEQUENCE [LARGE SCALE GENOMIC DNA]</scope>
    <source>
        <strain evidence="10 11">BCW-1</strain>
    </source>
</reference>
<evidence type="ECO:0000256" key="2">
    <source>
        <dbReference type="ARBA" id="ARBA00022448"/>
    </source>
</evidence>
<keyword evidence="2 7" id="KW-0813">Transport</keyword>
<evidence type="ECO:0000256" key="8">
    <source>
        <dbReference type="SAM" id="MobiDB-lite"/>
    </source>
</evidence>
<dbReference type="AlphaFoldDB" id="D7CDW6"/>
<keyword evidence="3" id="KW-1003">Cell membrane</keyword>
<protein>
    <submittedName>
        <fullName evidence="10">Multiple sugar transport system permease protein</fullName>
    </submittedName>
</protein>
<keyword evidence="4 7" id="KW-0812">Transmembrane</keyword>
<dbReference type="KEGG" id="sbh:SBI_01510"/>
<dbReference type="EMBL" id="CP002047">
    <property type="protein sequence ID" value="ADI04631.1"/>
    <property type="molecule type" value="Genomic_DNA"/>
</dbReference>
<evidence type="ECO:0000256" key="4">
    <source>
        <dbReference type="ARBA" id="ARBA00022692"/>
    </source>
</evidence>
<comment type="subcellular location">
    <subcellularLocation>
        <location evidence="1 7">Cell membrane</location>
        <topology evidence="1 7">Multi-pass membrane protein</topology>
    </subcellularLocation>
</comment>
<dbReference type="InterPro" id="IPR000515">
    <property type="entry name" value="MetI-like"/>
</dbReference>
<dbReference type="RefSeq" id="WP_014174110.1">
    <property type="nucleotide sequence ID" value="NC_016582.1"/>
</dbReference>
<feature type="transmembrane region" description="Helical" evidence="7">
    <location>
        <begin position="171"/>
        <end position="191"/>
    </location>
</feature>
<dbReference type="Pfam" id="PF00528">
    <property type="entry name" value="BPD_transp_1"/>
    <property type="match status" value="1"/>
</dbReference>
<dbReference type="HOGENOM" id="CLU_016047_1_2_11"/>
<feature type="region of interest" description="Disordered" evidence="8">
    <location>
        <begin position="1"/>
        <end position="26"/>
    </location>
</feature>
<dbReference type="STRING" id="749414.SBI_01510"/>
<accession>D7CDW6</accession>
<dbReference type="GO" id="GO:0005886">
    <property type="term" value="C:plasma membrane"/>
    <property type="evidence" value="ECO:0007669"/>
    <property type="project" value="UniProtKB-SubCell"/>
</dbReference>
<feature type="transmembrane region" description="Helical" evidence="7">
    <location>
        <begin position="266"/>
        <end position="290"/>
    </location>
</feature>
<feature type="transmembrane region" description="Helical" evidence="7">
    <location>
        <begin position="99"/>
        <end position="126"/>
    </location>
</feature>
<evidence type="ECO:0000256" key="5">
    <source>
        <dbReference type="ARBA" id="ARBA00022989"/>
    </source>
</evidence>
<dbReference type="PANTHER" id="PTHR43744">
    <property type="entry name" value="ABC TRANSPORTER PERMEASE PROTEIN MG189-RELATED-RELATED"/>
    <property type="match status" value="1"/>
</dbReference>
<dbReference type="InterPro" id="IPR035906">
    <property type="entry name" value="MetI-like_sf"/>
</dbReference>
<dbReference type="Gene3D" id="1.10.3720.10">
    <property type="entry name" value="MetI-like"/>
    <property type="match status" value="1"/>
</dbReference>
<keyword evidence="10" id="KW-0762">Sugar transport</keyword>
<evidence type="ECO:0000256" key="7">
    <source>
        <dbReference type="RuleBase" id="RU363032"/>
    </source>
</evidence>
<feature type="transmembrane region" description="Helical" evidence="7">
    <location>
        <begin position="133"/>
        <end position="159"/>
    </location>
</feature>
<evidence type="ECO:0000256" key="6">
    <source>
        <dbReference type="ARBA" id="ARBA00023136"/>
    </source>
</evidence>
<comment type="similarity">
    <text evidence="7">Belongs to the binding-protein-dependent transport system permease family.</text>
</comment>
<keyword evidence="5 7" id="KW-1133">Transmembrane helix</keyword>
<sequence>MSALSHAPSTDSPKIPRRAAAPATPPGRARLVRRLRRTNPLGALGGVVWLVVVLVPVYWAVVTSLRTREGYFEANPLAIPTDPALENYRQVLDNDFTHYLLNSLVVTAGATLLTLSVSFLAAYAIVRGTSRALWWTFSVFLLGLAIPLQATIIPVYYLIAKANMYDTLLAIVMPSAAFAIPLTVIILVNFLRDIPDELYESMRAEGASHWRMLWNLALPLSRPALITVTIYDALNVWNGFLFPLILTQSPDKRVLSLFVWSFQGEFTINVPAILAAVVLSTLPILALYAIGRRQLISGLTAGFGK</sequence>
<dbReference type="GO" id="GO:0055085">
    <property type="term" value="P:transmembrane transport"/>
    <property type="evidence" value="ECO:0007669"/>
    <property type="project" value="InterPro"/>
</dbReference>
<feature type="domain" description="ABC transmembrane type-1" evidence="9">
    <location>
        <begin position="100"/>
        <end position="291"/>
    </location>
</feature>
<gene>
    <name evidence="10" type="ordered locus">SBI_01510</name>
</gene>
<evidence type="ECO:0000313" key="11">
    <source>
        <dbReference type="Proteomes" id="UP000000377"/>
    </source>
</evidence>
<evidence type="ECO:0000256" key="1">
    <source>
        <dbReference type="ARBA" id="ARBA00004651"/>
    </source>
</evidence>
<dbReference type="PROSITE" id="PS50928">
    <property type="entry name" value="ABC_TM1"/>
    <property type="match status" value="1"/>
</dbReference>
<evidence type="ECO:0000313" key="10">
    <source>
        <dbReference type="EMBL" id="ADI04631.1"/>
    </source>
</evidence>
<keyword evidence="11" id="KW-1185">Reference proteome</keyword>
<evidence type="ECO:0000256" key="3">
    <source>
        <dbReference type="ARBA" id="ARBA00022475"/>
    </source>
</evidence>
<feature type="transmembrane region" description="Helical" evidence="7">
    <location>
        <begin position="41"/>
        <end position="61"/>
    </location>
</feature>
<dbReference type="PATRIC" id="fig|749414.3.peg.1549"/>
<organism evidence="10 11">
    <name type="scientific">Streptomyces bingchenggensis (strain BCW-1)</name>
    <dbReference type="NCBI Taxonomy" id="749414"/>
    <lineage>
        <taxon>Bacteria</taxon>
        <taxon>Bacillati</taxon>
        <taxon>Actinomycetota</taxon>
        <taxon>Actinomycetes</taxon>
        <taxon>Kitasatosporales</taxon>
        <taxon>Streptomycetaceae</taxon>
        <taxon>Streptomyces</taxon>
    </lineage>
</organism>
<proteinExistence type="inferred from homology"/>
<dbReference type="Proteomes" id="UP000000377">
    <property type="component" value="Chromosome"/>
</dbReference>
<dbReference type="PANTHER" id="PTHR43744:SF12">
    <property type="entry name" value="ABC TRANSPORTER PERMEASE PROTEIN MG189-RELATED"/>
    <property type="match status" value="1"/>
</dbReference>
<dbReference type="CDD" id="cd06261">
    <property type="entry name" value="TM_PBP2"/>
    <property type="match status" value="1"/>
</dbReference>
<name>D7CDW6_STRBB</name>
<feature type="transmembrane region" description="Helical" evidence="7">
    <location>
        <begin position="212"/>
        <end position="234"/>
    </location>
</feature>